<dbReference type="RefSeq" id="XP_003035918.1">
    <property type="nucleotide sequence ID" value="XM_003035872.1"/>
</dbReference>
<dbReference type="VEuPathDB" id="FungiDB:SCHCODRAFT_02695249"/>
<evidence type="ECO:0000259" key="3">
    <source>
        <dbReference type="Pfam" id="PF20152"/>
    </source>
</evidence>
<dbReference type="PANTHER" id="PTHR40465:SF1">
    <property type="entry name" value="DUF6534 DOMAIN-CONTAINING PROTEIN"/>
    <property type="match status" value="1"/>
</dbReference>
<dbReference type="AlphaFoldDB" id="D8PWD1"/>
<protein>
    <recommendedName>
        <fullName evidence="3">DUF6534 domain-containing protein</fullName>
    </recommendedName>
</protein>
<feature type="compositionally biased region" description="Basic and acidic residues" evidence="1">
    <location>
        <begin position="306"/>
        <end position="323"/>
    </location>
</feature>
<dbReference type="GeneID" id="9597348"/>
<evidence type="ECO:0000313" key="4">
    <source>
        <dbReference type="EMBL" id="EFJ01016.1"/>
    </source>
</evidence>
<dbReference type="OMA" id="LDFHVLY"/>
<feature type="transmembrane region" description="Helical" evidence="2">
    <location>
        <begin position="12"/>
        <end position="32"/>
    </location>
</feature>
<feature type="transmembrane region" description="Helical" evidence="2">
    <location>
        <begin position="230"/>
        <end position="253"/>
    </location>
</feature>
<feature type="transmembrane region" description="Helical" evidence="2">
    <location>
        <begin position="93"/>
        <end position="112"/>
    </location>
</feature>
<dbReference type="Proteomes" id="UP000007431">
    <property type="component" value="Unassembled WGS sequence"/>
</dbReference>
<feature type="region of interest" description="Disordered" evidence="1">
    <location>
        <begin position="297"/>
        <end position="323"/>
    </location>
</feature>
<feature type="transmembrane region" description="Helical" evidence="2">
    <location>
        <begin position="197"/>
        <end position="224"/>
    </location>
</feature>
<proteinExistence type="predicted"/>
<dbReference type="InterPro" id="IPR045339">
    <property type="entry name" value="DUF6534"/>
</dbReference>
<evidence type="ECO:0000256" key="1">
    <source>
        <dbReference type="SAM" id="MobiDB-lite"/>
    </source>
</evidence>
<dbReference type="KEGG" id="scm:SCHCO_02695249"/>
<keyword evidence="5" id="KW-1185">Reference proteome</keyword>
<feature type="domain" description="DUF6534" evidence="3">
    <location>
        <begin position="170"/>
        <end position="255"/>
    </location>
</feature>
<accession>D8PWD1</accession>
<evidence type="ECO:0000313" key="5">
    <source>
        <dbReference type="Proteomes" id="UP000007431"/>
    </source>
</evidence>
<keyword evidence="2" id="KW-0472">Membrane</keyword>
<name>D8PWD1_SCHCM</name>
<dbReference type="InParanoid" id="D8PWD1"/>
<gene>
    <name evidence="4" type="ORF">SCHCODRAFT_256055</name>
</gene>
<feature type="transmembrane region" description="Helical" evidence="2">
    <location>
        <begin position="124"/>
        <end position="150"/>
    </location>
</feature>
<keyword evidence="2" id="KW-0812">Transmembrane</keyword>
<feature type="transmembrane region" description="Helical" evidence="2">
    <location>
        <begin position="52"/>
        <end position="73"/>
    </location>
</feature>
<feature type="transmembrane region" description="Helical" evidence="2">
    <location>
        <begin position="162"/>
        <end position="185"/>
    </location>
</feature>
<dbReference type="OrthoDB" id="2885401at2759"/>
<dbReference type="HOGENOM" id="CLU_046025_2_1_1"/>
<dbReference type="PANTHER" id="PTHR40465">
    <property type="entry name" value="CHROMOSOME 1, WHOLE GENOME SHOTGUN SEQUENCE"/>
    <property type="match status" value="1"/>
</dbReference>
<sequence length="323" mass="36328">MSATPPQDVINTTYGALVTGIWIQQLFLGYILAQMIDYYRKFYKTDKKFNRVIVHALLFLNVFLGAIDFHVLYRTSVLHYGDYDHFDGQAWTMSSEPGWTAIVGLVAQIFFLNRCHNIVQSKLLTIFLLLLVLFCFGSGAAVSISFMIYGRFSSLGSFKKPIILWLTSTAGADIVIAVVLAWHLIRSRTGFRKTDALITRLITLSMETSAMTALVALLNLVLYLPLQDTAYHLLPQFSISRIYTITVMVTLLARDKQRRMLNSTEAASFPTAIRVGVTTSTQCDFRNATAKDQEYELSTQAGQEVAPDKKSYWQDDRPGTAEA</sequence>
<dbReference type="eggNOG" id="ENOG502SN5M">
    <property type="taxonomic scope" value="Eukaryota"/>
</dbReference>
<evidence type="ECO:0000256" key="2">
    <source>
        <dbReference type="SAM" id="Phobius"/>
    </source>
</evidence>
<keyword evidence="2" id="KW-1133">Transmembrane helix</keyword>
<organism evidence="5">
    <name type="scientific">Schizophyllum commune (strain H4-8 / FGSC 9210)</name>
    <name type="common">Split gill fungus</name>
    <dbReference type="NCBI Taxonomy" id="578458"/>
    <lineage>
        <taxon>Eukaryota</taxon>
        <taxon>Fungi</taxon>
        <taxon>Dikarya</taxon>
        <taxon>Basidiomycota</taxon>
        <taxon>Agaricomycotina</taxon>
        <taxon>Agaricomycetes</taxon>
        <taxon>Agaricomycetidae</taxon>
        <taxon>Agaricales</taxon>
        <taxon>Schizophyllaceae</taxon>
        <taxon>Schizophyllum</taxon>
    </lineage>
</organism>
<dbReference type="EMBL" id="GL377303">
    <property type="protein sequence ID" value="EFJ01016.1"/>
    <property type="molecule type" value="Genomic_DNA"/>
</dbReference>
<dbReference type="Pfam" id="PF20152">
    <property type="entry name" value="DUF6534"/>
    <property type="match status" value="1"/>
</dbReference>
<reference evidence="4 5" key="1">
    <citation type="journal article" date="2010" name="Nat. Biotechnol.">
        <title>Genome sequence of the model mushroom Schizophyllum commune.</title>
        <authorList>
            <person name="Ohm R.A."/>
            <person name="de Jong J.F."/>
            <person name="Lugones L.G."/>
            <person name="Aerts A."/>
            <person name="Kothe E."/>
            <person name="Stajich J.E."/>
            <person name="de Vries R.P."/>
            <person name="Record E."/>
            <person name="Levasseur A."/>
            <person name="Baker S.E."/>
            <person name="Bartholomew K.A."/>
            <person name="Coutinho P.M."/>
            <person name="Erdmann S."/>
            <person name="Fowler T.J."/>
            <person name="Gathman A.C."/>
            <person name="Lombard V."/>
            <person name="Henrissat B."/>
            <person name="Knabe N."/>
            <person name="Kuees U."/>
            <person name="Lilly W.W."/>
            <person name="Lindquist E."/>
            <person name="Lucas S."/>
            <person name="Magnuson J.K."/>
            <person name="Piumi F."/>
            <person name="Raudaskoski M."/>
            <person name="Salamov A."/>
            <person name="Schmutz J."/>
            <person name="Schwarze F.W.M.R."/>
            <person name="vanKuyk P.A."/>
            <person name="Horton J.S."/>
            <person name="Grigoriev I.V."/>
            <person name="Woesten H.A.B."/>
        </authorList>
    </citation>
    <scope>NUCLEOTIDE SEQUENCE [LARGE SCALE GENOMIC DNA]</scope>
    <source>
        <strain evidence="5">H4-8 / FGSC 9210</strain>
    </source>
</reference>